<name>A0A2T5G8P3_9BACL</name>
<dbReference type="Gene3D" id="1.10.760.20">
    <property type="entry name" value="Protein of unknown function DUF3243"/>
    <property type="match status" value="1"/>
</dbReference>
<dbReference type="Proteomes" id="UP000244016">
    <property type="component" value="Unassembled WGS sequence"/>
</dbReference>
<dbReference type="EMBL" id="PEBW01000002">
    <property type="protein sequence ID" value="PTQ52555.1"/>
    <property type="molecule type" value="Genomic_DNA"/>
</dbReference>
<dbReference type="InterPro" id="IPR038292">
    <property type="entry name" value="YmfJ/YflH_sf"/>
</dbReference>
<accession>A0A2T5G8P3</accession>
<evidence type="ECO:0000313" key="1">
    <source>
        <dbReference type="EMBL" id="PTQ52555.1"/>
    </source>
</evidence>
<dbReference type="PIRSF" id="PIRSF004764">
    <property type="entry name" value="YmfJ"/>
    <property type="match status" value="1"/>
</dbReference>
<protein>
    <recommendedName>
        <fullName evidence="3">DUF3243 domain-containing protein</fullName>
    </recommendedName>
</protein>
<dbReference type="InterPro" id="IPR021637">
    <property type="entry name" value="DUF3243"/>
</dbReference>
<reference evidence="1 2" key="1">
    <citation type="submission" date="2017-08" db="EMBL/GenBank/DDBJ databases">
        <title>Burning lignite coal seam in the remote Altai Mountains harbors a hydrogen-driven thermophilic microbial community.</title>
        <authorList>
            <person name="Kadnikov V.V."/>
            <person name="Mardanov A.V."/>
            <person name="Ivasenko D."/>
            <person name="Beletsky A.V."/>
            <person name="Karnachuk O.V."/>
            <person name="Ravin N.V."/>
        </authorList>
    </citation>
    <scope>NUCLEOTIDE SEQUENCE [LARGE SCALE GENOMIC DNA]</scope>
    <source>
        <strain evidence="1">AL31</strain>
    </source>
</reference>
<gene>
    <name evidence="1" type="ORF">BLITH_0734</name>
</gene>
<comment type="caution">
    <text evidence="1">The sequence shown here is derived from an EMBL/GenBank/DDBJ whole genome shotgun (WGS) entry which is preliminary data.</text>
</comment>
<evidence type="ECO:0000313" key="2">
    <source>
        <dbReference type="Proteomes" id="UP000244016"/>
    </source>
</evidence>
<proteinExistence type="predicted"/>
<organism evidence="1 2">
    <name type="scientific">Brockia lithotrophica</name>
    <dbReference type="NCBI Taxonomy" id="933949"/>
    <lineage>
        <taxon>Bacteria</taxon>
        <taxon>Bacillati</taxon>
        <taxon>Bacillota</taxon>
        <taxon>Bacilli</taxon>
        <taxon>Bacillales</taxon>
        <taxon>Bacillales Family X. Incertae Sedis</taxon>
        <taxon>Brockia</taxon>
    </lineage>
</organism>
<sequence length="95" mass="10602">MVSGKRPRRGAGKMGILNNFGDWMGFLKDRVSQAQGAGLDQQTIQAVAHQIGDYLAAEVEPRTPEQKLLKEMWQVANEQEQQAIANVVVKLVQKR</sequence>
<dbReference type="AlphaFoldDB" id="A0A2T5G8P3"/>
<dbReference type="InterPro" id="IPR024702">
    <property type="entry name" value="Uncharacterised_YmfJ"/>
</dbReference>
<evidence type="ECO:0008006" key="3">
    <source>
        <dbReference type="Google" id="ProtNLM"/>
    </source>
</evidence>
<dbReference type="Pfam" id="PF11588">
    <property type="entry name" value="DUF3243"/>
    <property type="match status" value="1"/>
</dbReference>